<feature type="transmembrane region" description="Helical" evidence="1">
    <location>
        <begin position="93"/>
        <end position="114"/>
    </location>
</feature>
<feature type="transmembrane region" description="Helical" evidence="1">
    <location>
        <begin position="7"/>
        <end position="25"/>
    </location>
</feature>
<sequence length="127" mass="13267">MAVRILAVVRIVNGTLALLVPGLLIGRLDPGREPSPAAVYAFRMFGIRTVLLGLQLLFADGDRLRYALREGALIHAVDAATAVTLGARRKVSVATAVFIIGISASNTALAAAALRTGKNRGACDDKT</sequence>
<evidence type="ECO:0000256" key="1">
    <source>
        <dbReference type="SAM" id="Phobius"/>
    </source>
</evidence>
<reference evidence="2" key="1">
    <citation type="submission" date="2019-09" db="EMBL/GenBank/DDBJ databases">
        <authorList>
            <person name="Teo W.F.A."/>
            <person name="Duangmal K."/>
        </authorList>
    </citation>
    <scope>NUCLEOTIDE SEQUENCE [LARGE SCALE GENOMIC DNA]</scope>
    <source>
        <strain evidence="2">K81G1</strain>
    </source>
</reference>
<evidence type="ECO:0008006" key="4">
    <source>
        <dbReference type="Google" id="ProtNLM"/>
    </source>
</evidence>
<comment type="caution">
    <text evidence="2">The sequence shown here is derived from an EMBL/GenBank/DDBJ whole genome shotgun (WGS) entry which is preliminary data.</text>
</comment>
<dbReference type="EMBL" id="VMNW02000112">
    <property type="protein sequence ID" value="KAA9150789.1"/>
    <property type="molecule type" value="Genomic_DNA"/>
</dbReference>
<proteinExistence type="predicted"/>
<keyword evidence="1" id="KW-0472">Membrane</keyword>
<gene>
    <name evidence="2" type="ORF">FPZ12_040440</name>
</gene>
<dbReference type="AlphaFoldDB" id="A0A5N0UPS9"/>
<dbReference type="Proteomes" id="UP000319769">
    <property type="component" value="Unassembled WGS sequence"/>
</dbReference>
<organism evidence="2 3">
    <name type="scientific">Amycolatopsis acidicola</name>
    <dbReference type="NCBI Taxonomy" id="2596893"/>
    <lineage>
        <taxon>Bacteria</taxon>
        <taxon>Bacillati</taxon>
        <taxon>Actinomycetota</taxon>
        <taxon>Actinomycetes</taxon>
        <taxon>Pseudonocardiales</taxon>
        <taxon>Pseudonocardiaceae</taxon>
        <taxon>Amycolatopsis</taxon>
    </lineage>
</organism>
<dbReference type="RefSeq" id="WP_144756831.1">
    <property type="nucleotide sequence ID" value="NZ_VMNW02000112.1"/>
</dbReference>
<accession>A0A5N0UPS9</accession>
<dbReference type="OrthoDB" id="5145566at2"/>
<evidence type="ECO:0000313" key="3">
    <source>
        <dbReference type="Proteomes" id="UP000319769"/>
    </source>
</evidence>
<keyword evidence="1" id="KW-0812">Transmembrane</keyword>
<keyword evidence="3" id="KW-1185">Reference proteome</keyword>
<name>A0A5N0UPS9_9PSEU</name>
<evidence type="ECO:0000313" key="2">
    <source>
        <dbReference type="EMBL" id="KAA9150789.1"/>
    </source>
</evidence>
<keyword evidence="1" id="KW-1133">Transmembrane helix</keyword>
<protein>
    <recommendedName>
        <fullName evidence="4">DUF4267 domain-containing protein</fullName>
    </recommendedName>
</protein>
<feature type="transmembrane region" description="Helical" evidence="1">
    <location>
        <begin position="37"/>
        <end position="59"/>
    </location>
</feature>